<comment type="subcellular location">
    <subcellularLocation>
        <location evidence="1">Membrane</location>
        <topology evidence="1">Multi-pass membrane protein</topology>
    </subcellularLocation>
</comment>
<keyword evidence="3" id="KW-0444">Lipid biosynthesis</keyword>
<sequence>MTLHRLRQATKSRLEAVARPLARLLLRWSVTPNTITLVALALSLASAGLILAEQPLAAGVVLFVGGALDLLDGTLARLGHQESRMGAFLDSTLDRVAEGVVYAALAAVFAGAGLALEAGLTVLALLAATLVSYTRARAEGLGAACEVGLATRGERVLLLIAGLVSGLIAEALAIILAVSAITVGQRIHATARHLAANP</sequence>
<gene>
    <name evidence="13" type="ORF">SAMN05216241_11338</name>
</gene>
<dbReference type="PANTHER" id="PTHR14269">
    <property type="entry name" value="CDP-DIACYLGLYCEROL--GLYCEROL-3-PHOSPHATE 3-PHOSPHATIDYLTRANSFERASE-RELATED"/>
    <property type="match status" value="1"/>
</dbReference>
<evidence type="ECO:0000256" key="10">
    <source>
        <dbReference type="ARBA" id="ARBA00023264"/>
    </source>
</evidence>
<evidence type="ECO:0000256" key="7">
    <source>
        <dbReference type="ARBA" id="ARBA00023098"/>
    </source>
</evidence>
<dbReference type="InterPro" id="IPR050324">
    <property type="entry name" value="CDP-alcohol_PTase-I"/>
</dbReference>
<comment type="similarity">
    <text evidence="2 11">Belongs to the CDP-alcohol phosphatidyltransferase class-I family.</text>
</comment>
<organism evidence="13 14">
    <name type="scientific">Limimonas halophila</name>
    <dbReference type="NCBI Taxonomy" id="1082479"/>
    <lineage>
        <taxon>Bacteria</taxon>
        <taxon>Pseudomonadati</taxon>
        <taxon>Pseudomonadota</taxon>
        <taxon>Alphaproteobacteria</taxon>
        <taxon>Rhodospirillales</taxon>
        <taxon>Rhodovibrionaceae</taxon>
        <taxon>Limimonas</taxon>
    </lineage>
</organism>
<evidence type="ECO:0000256" key="3">
    <source>
        <dbReference type="ARBA" id="ARBA00022516"/>
    </source>
</evidence>
<keyword evidence="10" id="KW-1208">Phospholipid metabolism</keyword>
<keyword evidence="9" id="KW-0594">Phospholipid biosynthesis</keyword>
<keyword evidence="14" id="KW-1185">Reference proteome</keyword>
<protein>
    <submittedName>
        <fullName evidence="13">CDP-diacylglycerol--glycerol-3-phosphate 3-phosphatidyltransferase</fullName>
    </submittedName>
</protein>
<evidence type="ECO:0000256" key="9">
    <source>
        <dbReference type="ARBA" id="ARBA00023209"/>
    </source>
</evidence>
<evidence type="ECO:0000256" key="2">
    <source>
        <dbReference type="ARBA" id="ARBA00010441"/>
    </source>
</evidence>
<name>A0A1G7UBS4_9PROT</name>
<dbReference type="GO" id="GO:0016020">
    <property type="term" value="C:membrane"/>
    <property type="evidence" value="ECO:0007669"/>
    <property type="project" value="UniProtKB-SubCell"/>
</dbReference>
<keyword evidence="8 12" id="KW-0472">Membrane</keyword>
<evidence type="ECO:0000256" key="11">
    <source>
        <dbReference type="RuleBase" id="RU003750"/>
    </source>
</evidence>
<dbReference type="PANTHER" id="PTHR14269:SF11">
    <property type="entry name" value="CDP-DIACYLGLYCEROL--GLYCEROL-3-PHOSPHATE 3-PHOSPHATIDYLTRANSFERASE"/>
    <property type="match status" value="1"/>
</dbReference>
<dbReference type="PROSITE" id="PS00379">
    <property type="entry name" value="CDP_ALCOHOL_P_TRANSF"/>
    <property type="match status" value="1"/>
</dbReference>
<dbReference type="AlphaFoldDB" id="A0A1G7UBS4"/>
<keyword evidence="7" id="KW-0443">Lipid metabolism</keyword>
<dbReference type="Pfam" id="PF01066">
    <property type="entry name" value="CDP-OH_P_transf"/>
    <property type="match status" value="1"/>
</dbReference>
<evidence type="ECO:0000256" key="8">
    <source>
        <dbReference type="ARBA" id="ARBA00023136"/>
    </source>
</evidence>
<dbReference type="GO" id="GO:0016780">
    <property type="term" value="F:phosphotransferase activity, for other substituted phosphate groups"/>
    <property type="evidence" value="ECO:0007669"/>
    <property type="project" value="InterPro"/>
</dbReference>
<reference evidence="13 14" key="1">
    <citation type="submission" date="2016-10" db="EMBL/GenBank/DDBJ databases">
        <authorList>
            <person name="de Groot N.N."/>
        </authorList>
    </citation>
    <scope>NUCLEOTIDE SEQUENCE [LARGE SCALE GENOMIC DNA]</scope>
    <source>
        <strain evidence="13 14">DSM 25584</strain>
    </source>
</reference>
<evidence type="ECO:0000256" key="12">
    <source>
        <dbReference type="SAM" id="Phobius"/>
    </source>
</evidence>
<feature type="transmembrane region" description="Helical" evidence="12">
    <location>
        <begin position="21"/>
        <end position="50"/>
    </location>
</feature>
<evidence type="ECO:0000256" key="6">
    <source>
        <dbReference type="ARBA" id="ARBA00022989"/>
    </source>
</evidence>
<dbReference type="EMBL" id="FNCE01000013">
    <property type="protein sequence ID" value="SDG44907.1"/>
    <property type="molecule type" value="Genomic_DNA"/>
</dbReference>
<evidence type="ECO:0000256" key="5">
    <source>
        <dbReference type="ARBA" id="ARBA00022692"/>
    </source>
</evidence>
<accession>A0A1G7UBS4</accession>
<evidence type="ECO:0000313" key="14">
    <source>
        <dbReference type="Proteomes" id="UP000199415"/>
    </source>
</evidence>
<feature type="transmembrane region" description="Helical" evidence="12">
    <location>
        <begin position="156"/>
        <end position="183"/>
    </location>
</feature>
<evidence type="ECO:0000256" key="1">
    <source>
        <dbReference type="ARBA" id="ARBA00004141"/>
    </source>
</evidence>
<dbReference type="RefSeq" id="WP_176758677.1">
    <property type="nucleotide sequence ID" value="NZ_FNCE01000013.1"/>
</dbReference>
<keyword evidence="5 12" id="KW-0812">Transmembrane</keyword>
<dbReference type="InterPro" id="IPR000462">
    <property type="entry name" value="CDP-OH_P_trans"/>
</dbReference>
<dbReference type="GO" id="GO:0046474">
    <property type="term" value="P:glycerophospholipid biosynthetic process"/>
    <property type="evidence" value="ECO:0007669"/>
    <property type="project" value="TreeGrafter"/>
</dbReference>
<dbReference type="Proteomes" id="UP000199415">
    <property type="component" value="Unassembled WGS sequence"/>
</dbReference>
<evidence type="ECO:0000256" key="4">
    <source>
        <dbReference type="ARBA" id="ARBA00022679"/>
    </source>
</evidence>
<dbReference type="InterPro" id="IPR048254">
    <property type="entry name" value="CDP_ALCOHOL_P_TRANSF_CS"/>
</dbReference>
<dbReference type="Gene3D" id="1.20.120.1760">
    <property type="match status" value="1"/>
</dbReference>
<dbReference type="STRING" id="1082479.SAMN05216241_11338"/>
<dbReference type="InterPro" id="IPR043130">
    <property type="entry name" value="CDP-OH_PTrfase_TM_dom"/>
</dbReference>
<feature type="transmembrane region" description="Helical" evidence="12">
    <location>
        <begin position="56"/>
        <end position="78"/>
    </location>
</feature>
<keyword evidence="4 11" id="KW-0808">Transferase</keyword>
<feature type="transmembrane region" description="Helical" evidence="12">
    <location>
        <begin position="99"/>
        <end position="127"/>
    </location>
</feature>
<keyword evidence="6 12" id="KW-1133">Transmembrane helix</keyword>
<proteinExistence type="inferred from homology"/>
<evidence type="ECO:0000313" key="13">
    <source>
        <dbReference type="EMBL" id="SDG44907.1"/>
    </source>
</evidence>